<dbReference type="OrthoDB" id="343785at2"/>
<dbReference type="RefSeq" id="WP_108961403.1">
    <property type="nucleotide sequence ID" value="NZ_BFAZ01000012.1"/>
</dbReference>
<comment type="caution">
    <text evidence="1">The sequence shown here is derived from an EMBL/GenBank/DDBJ whole genome shotgun (WGS) entry which is preliminary data.</text>
</comment>
<dbReference type="Proteomes" id="UP000245206">
    <property type="component" value="Unassembled WGS sequence"/>
</dbReference>
<name>A0A2P2DIF0_9LEPT</name>
<evidence type="ECO:0000313" key="1">
    <source>
        <dbReference type="EMBL" id="GBF44433.1"/>
    </source>
</evidence>
<proteinExistence type="predicted"/>
<protein>
    <submittedName>
        <fullName evidence="1">Uncharacterized protein</fullName>
    </submittedName>
</protein>
<organism evidence="1 2">
    <name type="scientific">Leptospira ellinghausenii</name>
    <dbReference type="NCBI Taxonomy" id="1917822"/>
    <lineage>
        <taxon>Bacteria</taxon>
        <taxon>Pseudomonadati</taxon>
        <taxon>Spirochaetota</taxon>
        <taxon>Spirochaetia</taxon>
        <taxon>Leptospirales</taxon>
        <taxon>Leptospiraceae</taxon>
        <taxon>Leptospira</taxon>
    </lineage>
</organism>
<evidence type="ECO:0000313" key="2">
    <source>
        <dbReference type="Proteomes" id="UP000245206"/>
    </source>
</evidence>
<accession>A0A2P2DIF0</accession>
<gene>
    <name evidence="1" type="ORF">LPTSP2_37360</name>
</gene>
<sequence>MEVINGSSSDYGYLRFNNNLNDGVAVIQTKIFKDLTKCHGDYICSGEDHIKQYANLRPTNTSFAVPLKVGEYYANSKLIYSEMSFFNCRKSEVTIYHGFRFKEVYDPNHPSDRYSKNICELLDRNKVVCPSVKISKKRDP</sequence>
<keyword evidence="2" id="KW-1185">Reference proteome</keyword>
<dbReference type="AlphaFoldDB" id="A0A2P2DIF0"/>
<reference evidence="2" key="1">
    <citation type="journal article" date="2019" name="Microbiol. Immunol.">
        <title>Molecular and phenotypic characterization of Leptospira johnsonii sp. nov., Leptospira ellinghausenii sp. nov. and Leptospira ryugenii sp. nov. isolated from soil and water in Japan.</title>
        <authorList>
            <person name="Masuzawa T."/>
            <person name="Saito M."/>
            <person name="Nakao R."/>
            <person name="Nikaido Y."/>
            <person name="Matsumoto M."/>
            <person name="Ogawa M."/>
            <person name="Yokoyama M."/>
            <person name="Hidaka Y."/>
            <person name="Tomita J."/>
            <person name="Sakakibara K."/>
            <person name="Suzuki K."/>
            <person name="Yasuda S."/>
            <person name="Sato H."/>
            <person name="Yamaguchi M."/>
            <person name="Yoshida S.I."/>
            <person name="Koizumi N."/>
            <person name="Kawamura Y."/>
        </authorList>
    </citation>
    <scope>NUCLEOTIDE SEQUENCE [LARGE SCALE GENOMIC DNA]</scope>
    <source>
        <strain evidence="2">E18</strain>
    </source>
</reference>
<dbReference type="EMBL" id="BFAZ01000012">
    <property type="protein sequence ID" value="GBF44433.1"/>
    <property type="molecule type" value="Genomic_DNA"/>
</dbReference>